<reference evidence="1" key="1">
    <citation type="submission" date="2023-03" db="EMBL/GenBank/DDBJ databases">
        <title>Massive genome expansion in bonnet fungi (Mycena s.s.) driven by repeated elements and novel gene families across ecological guilds.</title>
        <authorList>
            <consortium name="Lawrence Berkeley National Laboratory"/>
            <person name="Harder C.B."/>
            <person name="Miyauchi S."/>
            <person name="Viragh M."/>
            <person name="Kuo A."/>
            <person name="Thoen E."/>
            <person name="Andreopoulos B."/>
            <person name="Lu D."/>
            <person name="Skrede I."/>
            <person name="Drula E."/>
            <person name="Henrissat B."/>
            <person name="Morin E."/>
            <person name="Kohler A."/>
            <person name="Barry K."/>
            <person name="LaButti K."/>
            <person name="Morin E."/>
            <person name="Salamov A."/>
            <person name="Lipzen A."/>
            <person name="Mereny Z."/>
            <person name="Hegedus B."/>
            <person name="Baldrian P."/>
            <person name="Stursova M."/>
            <person name="Weitz H."/>
            <person name="Taylor A."/>
            <person name="Grigoriev I.V."/>
            <person name="Nagy L.G."/>
            <person name="Martin F."/>
            <person name="Kauserud H."/>
        </authorList>
    </citation>
    <scope>NUCLEOTIDE SEQUENCE</scope>
    <source>
        <strain evidence="1">CBHHK173m</strain>
    </source>
</reference>
<dbReference type="EMBL" id="JARJCN010000026">
    <property type="protein sequence ID" value="KAJ7088489.1"/>
    <property type="molecule type" value="Genomic_DNA"/>
</dbReference>
<protein>
    <submittedName>
        <fullName evidence="1">Uncharacterized protein</fullName>
    </submittedName>
</protein>
<gene>
    <name evidence="1" type="ORF">B0H15DRAFT_949667</name>
</gene>
<comment type="caution">
    <text evidence="1">The sequence shown here is derived from an EMBL/GenBank/DDBJ whole genome shotgun (WGS) entry which is preliminary data.</text>
</comment>
<accession>A0AAD6U593</accession>
<proteinExistence type="predicted"/>
<dbReference type="AlphaFoldDB" id="A0AAD6U593"/>
<dbReference type="Proteomes" id="UP001222325">
    <property type="component" value="Unassembled WGS sequence"/>
</dbReference>
<evidence type="ECO:0000313" key="1">
    <source>
        <dbReference type="EMBL" id="KAJ7088489.1"/>
    </source>
</evidence>
<sequence length="73" mass="7644">MFLTRCEALPRAFIAEAQRRGRAAMFAAHGIIPAVCLRAPAPADASFAGSPTPLTTSDGSEPLRRAFAALSQS</sequence>
<keyword evidence="2" id="KW-1185">Reference proteome</keyword>
<organism evidence="1 2">
    <name type="scientific">Mycena belliarum</name>
    <dbReference type="NCBI Taxonomy" id="1033014"/>
    <lineage>
        <taxon>Eukaryota</taxon>
        <taxon>Fungi</taxon>
        <taxon>Dikarya</taxon>
        <taxon>Basidiomycota</taxon>
        <taxon>Agaricomycotina</taxon>
        <taxon>Agaricomycetes</taxon>
        <taxon>Agaricomycetidae</taxon>
        <taxon>Agaricales</taxon>
        <taxon>Marasmiineae</taxon>
        <taxon>Mycenaceae</taxon>
        <taxon>Mycena</taxon>
    </lineage>
</organism>
<evidence type="ECO:0000313" key="2">
    <source>
        <dbReference type="Proteomes" id="UP001222325"/>
    </source>
</evidence>
<name>A0AAD6U593_9AGAR</name>